<evidence type="ECO:0000259" key="2">
    <source>
        <dbReference type="Pfam" id="PF04069"/>
    </source>
</evidence>
<dbReference type="SUPFAM" id="SSF53850">
    <property type="entry name" value="Periplasmic binding protein-like II"/>
    <property type="match status" value="1"/>
</dbReference>
<evidence type="ECO:0000313" key="3">
    <source>
        <dbReference type="EMBL" id="TSJ61661.1"/>
    </source>
</evidence>
<evidence type="ECO:0000313" key="4">
    <source>
        <dbReference type="Proteomes" id="UP000315321"/>
    </source>
</evidence>
<dbReference type="InterPro" id="IPR007210">
    <property type="entry name" value="ABC_Gly_betaine_transp_sub-bd"/>
</dbReference>
<dbReference type="Gene3D" id="3.40.190.120">
    <property type="entry name" value="Osmoprotection protein (prox), domain 2"/>
    <property type="match status" value="1"/>
</dbReference>
<evidence type="ECO:0000256" key="1">
    <source>
        <dbReference type="SAM" id="MobiDB-lite"/>
    </source>
</evidence>
<accession>A0ABY3DPX9</accession>
<dbReference type="Gene3D" id="3.40.190.10">
    <property type="entry name" value="Periplasmic binding protein-like II"/>
    <property type="match status" value="1"/>
</dbReference>
<gene>
    <name evidence="3" type="ORF">FO470_14455</name>
</gene>
<proteinExistence type="predicted"/>
<keyword evidence="4" id="KW-1185">Reference proteome</keyword>
<dbReference type="Proteomes" id="UP000315321">
    <property type="component" value="Unassembled WGS sequence"/>
</dbReference>
<feature type="compositionally biased region" description="Basic residues" evidence="1">
    <location>
        <begin position="12"/>
        <end position="22"/>
    </location>
</feature>
<protein>
    <submittedName>
        <fullName evidence="3">Glycine/betaine ABC transporter substrate-binding protein</fullName>
    </submittedName>
</protein>
<sequence length="330" mass="35723">MGRENSQGKQSQPRRGKQRRISRGTEYMTRLFTRRAVCAAAAATLAFTAVSLPKAQAADAIKIGWPNITEQAMLGIMAALVIEKKLGLPVERFPNLGGTGIAQQAIISGAIDVLPDYTGDALANVLKKDPITDPKKAFEVVRDGYKDQYKITWLSPTSFNNTYALALKADKAKELNIKIISDLAPQAPKWTLGSSVEFAARPLDGYPGMSKHYGFKFGSIKPMEIGLMYTAVDSGSVDVIVAFATDARIGKVGLAVLDDDKLFFPAYNAAITVRDDVLAKHPEIGPAIEAVTNSLDTETQIKLNGMADIDGIDVEKVAETYLKEKGFIPK</sequence>
<dbReference type="CDD" id="cd13528">
    <property type="entry name" value="PBP2_osmoprotectants"/>
    <property type="match status" value="1"/>
</dbReference>
<feature type="region of interest" description="Disordered" evidence="1">
    <location>
        <begin position="1"/>
        <end position="23"/>
    </location>
</feature>
<dbReference type="Pfam" id="PF04069">
    <property type="entry name" value="OpuAC"/>
    <property type="match status" value="1"/>
</dbReference>
<name>A0ABY3DPX9_9HYPH</name>
<comment type="caution">
    <text evidence="3">The sequence shown here is derived from an EMBL/GenBank/DDBJ whole genome shotgun (WGS) entry which is preliminary data.</text>
</comment>
<reference evidence="3 4" key="1">
    <citation type="submission" date="2019-07" db="EMBL/GenBank/DDBJ databases">
        <authorList>
            <person name="Grouzdev D.S."/>
        </authorList>
    </citation>
    <scope>NUCLEOTIDE SEQUENCE [LARGE SCALE GENOMIC DNA]</scope>
    <source>
        <strain evidence="3 4">3C</strain>
    </source>
</reference>
<organism evidence="3 4">
    <name type="scientific">Ancylobacter moscoviensis</name>
    <dbReference type="NCBI Taxonomy" id="2597768"/>
    <lineage>
        <taxon>Bacteria</taxon>
        <taxon>Pseudomonadati</taxon>
        <taxon>Pseudomonadota</taxon>
        <taxon>Alphaproteobacteria</taxon>
        <taxon>Hyphomicrobiales</taxon>
        <taxon>Xanthobacteraceae</taxon>
        <taxon>Ancylobacter</taxon>
    </lineage>
</organism>
<feature type="domain" description="ABC-type glycine betaine transport system substrate-binding" evidence="2">
    <location>
        <begin position="60"/>
        <end position="324"/>
    </location>
</feature>
<dbReference type="EMBL" id="VMBP01000004">
    <property type="protein sequence ID" value="TSJ61661.1"/>
    <property type="molecule type" value="Genomic_DNA"/>
</dbReference>
<feature type="compositionally biased region" description="Polar residues" evidence="1">
    <location>
        <begin position="1"/>
        <end position="11"/>
    </location>
</feature>